<feature type="domain" description="Sensor histidine kinase NatK-like C-terminal" evidence="2">
    <location>
        <begin position="322"/>
        <end position="420"/>
    </location>
</feature>
<name>A0A3P3R195_9FIRM</name>
<gene>
    <name evidence="3" type="ORF">EHV10_00960</name>
</gene>
<comment type="caution">
    <text evidence="3">The sequence shown here is derived from an EMBL/GenBank/DDBJ whole genome shotgun (WGS) entry which is preliminary data.</text>
</comment>
<dbReference type="PANTHER" id="PTHR40448">
    <property type="entry name" value="TWO-COMPONENT SENSOR HISTIDINE KINASE"/>
    <property type="match status" value="1"/>
</dbReference>
<keyword evidence="1" id="KW-0472">Membrane</keyword>
<sequence>MRLVHSVFVITNTLGVISIFKLISIFFERQDINKKIEFISYSLYFVLSSLVFIFLPIPLLMLFFHIISIFALTFNYDGTIKSRITATIYVYLIIFAVEIIFMSLFDHRKIFVFKAQELHSIYLIICVRAVVYIVSLILSGKKNNLIKYKNISIGYWTGIISIPIASLFVIIMFLNIANVTEHKQILFVVSALIIINLVSFQLYNYTLTMLQEKNKKIILQKQNSSYLQQLRIIQADNAKMSLIRHDIKNHLFALKSLYEKGDIDSFKDYFNCILSNIDIEEKLCNSGNIIVDSMINYKLKGVANTDISVDVCIPEKLDISDMDITVILGNLLDNALRAIKKVNERGEESKLHLNLNYTKGRLILRIENSYLNVNLVRGNFLTTKKDKKGHGLGLESVKEVLSKYDGVLQITCDKGVFIVEAVLYCR</sequence>
<reference evidence="3 4" key="1">
    <citation type="submission" date="2018-11" db="EMBL/GenBank/DDBJ databases">
        <title>Genome sequencing of Lachnoanaerobaculum sp. KCOM 2030 (= ChDC B114).</title>
        <authorList>
            <person name="Kook J.-K."/>
            <person name="Park S.-N."/>
            <person name="Lim Y.K."/>
        </authorList>
    </citation>
    <scope>NUCLEOTIDE SEQUENCE [LARGE SCALE GENOMIC DNA]</scope>
    <source>
        <strain evidence="3 4">KCOM 2030</strain>
    </source>
</reference>
<keyword evidence="1" id="KW-0812">Transmembrane</keyword>
<dbReference type="EMBL" id="RRCO01000001">
    <property type="protein sequence ID" value="RRJ26629.1"/>
    <property type="molecule type" value="Genomic_DNA"/>
</dbReference>
<keyword evidence="4" id="KW-1185">Reference proteome</keyword>
<feature type="transmembrane region" description="Helical" evidence="1">
    <location>
        <begin position="84"/>
        <end position="105"/>
    </location>
</feature>
<dbReference type="Proteomes" id="UP000272490">
    <property type="component" value="Unassembled WGS sequence"/>
</dbReference>
<dbReference type="Gene3D" id="3.30.565.10">
    <property type="entry name" value="Histidine kinase-like ATPase, C-terminal domain"/>
    <property type="match status" value="1"/>
</dbReference>
<keyword evidence="3" id="KW-0547">Nucleotide-binding</keyword>
<proteinExistence type="predicted"/>
<organism evidence="3 4">
    <name type="scientific">Lachnoanaerobaculum gingivalis</name>
    <dbReference type="NCBI Taxonomy" id="2490855"/>
    <lineage>
        <taxon>Bacteria</taxon>
        <taxon>Bacillati</taxon>
        <taxon>Bacillota</taxon>
        <taxon>Clostridia</taxon>
        <taxon>Lachnospirales</taxon>
        <taxon>Lachnospiraceae</taxon>
        <taxon>Lachnoanaerobaculum</taxon>
    </lineage>
</organism>
<dbReference type="InterPro" id="IPR032834">
    <property type="entry name" value="NatK-like_C"/>
</dbReference>
<feature type="transmembrane region" description="Helical" evidence="1">
    <location>
        <begin position="185"/>
        <end position="206"/>
    </location>
</feature>
<dbReference type="SUPFAM" id="SSF55874">
    <property type="entry name" value="ATPase domain of HSP90 chaperone/DNA topoisomerase II/histidine kinase"/>
    <property type="match status" value="1"/>
</dbReference>
<dbReference type="OrthoDB" id="9816523at2"/>
<dbReference type="GO" id="GO:0042802">
    <property type="term" value="F:identical protein binding"/>
    <property type="evidence" value="ECO:0007669"/>
    <property type="project" value="TreeGrafter"/>
</dbReference>
<dbReference type="PANTHER" id="PTHR40448:SF1">
    <property type="entry name" value="TWO-COMPONENT SENSOR HISTIDINE KINASE"/>
    <property type="match status" value="1"/>
</dbReference>
<feature type="transmembrane region" description="Helical" evidence="1">
    <location>
        <begin position="152"/>
        <end position="173"/>
    </location>
</feature>
<feature type="transmembrane region" description="Helical" evidence="1">
    <location>
        <begin position="120"/>
        <end position="140"/>
    </location>
</feature>
<feature type="transmembrane region" description="Helical" evidence="1">
    <location>
        <begin position="39"/>
        <end position="72"/>
    </location>
</feature>
<protein>
    <submittedName>
        <fullName evidence="3">ATP-binding protein</fullName>
    </submittedName>
</protein>
<accession>A0A3P3R195</accession>
<evidence type="ECO:0000313" key="4">
    <source>
        <dbReference type="Proteomes" id="UP000272490"/>
    </source>
</evidence>
<evidence type="ECO:0000313" key="3">
    <source>
        <dbReference type="EMBL" id="RRJ26629.1"/>
    </source>
</evidence>
<feature type="transmembrane region" description="Helical" evidence="1">
    <location>
        <begin position="7"/>
        <end position="27"/>
    </location>
</feature>
<dbReference type="Pfam" id="PF14501">
    <property type="entry name" value="HATPase_c_5"/>
    <property type="match status" value="1"/>
</dbReference>
<evidence type="ECO:0000259" key="2">
    <source>
        <dbReference type="Pfam" id="PF14501"/>
    </source>
</evidence>
<dbReference type="CDD" id="cd16935">
    <property type="entry name" value="HATPase_AgrC-ComD-like"/>
    <property type="match status" value="1"/>
</dbReference>
<keyword evidence="1" id="KW-1133">Transmembrane helix</keyword>
<evidence type="ECO:0000256" key="1">
    <source>
        <dbReference type="SAM" id="Phobius"/>
    </source>
</evidence>
<dbReference type="InterPro" id="IPR036890">
    <property type="entry name" value="HATPase_C_sf"/>
</dbReference>
<dbReference type="GO" id="GO:0005524">
    <property type="term" value="F:ATP binding"/>
    <property type="evidence" value="ECO:0007669"/>
    <property type="project" value="UniProtKB-KW"/>
</dbReference>
<dbReference type="AlphaFoldDB" id="A0A3P3R195"/>
<keyword evidence="3" id="KW-0067">ATP-binding</keyword>